<dbReference type="GO" id="GO:0016020">
    <property type="term" value="C:membrane"/>
    <property type="evidence" value="ECO:0007669"/>
    <property type="project" value="UniProtKB-SubCell"/>
</dbReference>
<evidence type="ECO:0000313" key="15">
    <source>
        <dbReference type="RefSeq" id="XP_027350087.1"/>
    </source>
</evidence>
<evidence type="ECO:0000256" key="10">
    <source>
        <dbReference type="SAM" id="MobiDB-lite"/>
    </source>
</evidence>
<keyword evidence="2" id="KW-0433">Leucine-rich repeat</keyword>
<feature type="domain" description="Protein kinase" evidence="13">
    <location>
        <begin position="396"/>
        <end position="677"/>
    </location>
</feature>
<keyword evidence="8" id="KW-0675">Receptor</keyword>
<evidence type="ECO:0000256" key="2">
    <source>
        <dbReference type="ARBA" id="ARBA00022614"/>
    </source>
</evidence>
<dbReference type="InterPro" id="IPR032675">
    <property type="entry name" value="LRR_dom_sf"/>
</dbReference>
<evidence type="ECO:0000256" key="12">
    <source>
        <dbReference type="SAM" id="SignalP"/>
    </source>
</evidence>
<keyword evidence="4 12" id="KW-0732">Signal</keyword>
<accession>A0A8B8L1N0</accession>
<dbReference type="Pfam" id="PF07714">
    <property type="entry name" value="PK_Tyr_Ser-Thr"/>
    <property type="match status" value="1"/>
</dbReference>
<evidence type="ECO:0000256" key="8">
    <source>
        <dbReference type="ARBA" id="ARBA00023170"/>
    </source>
</evidence>
<dbReference type="PANTHER" id="PTHR48007">
    <property type="entry name" value="LEUCINE-RICH REPEAT RECEPTOR-LIKE PROTEIN KINASE PXC1"/>
    <property type="match status" value="1"/>
</dbReference>
<dbReference type="KEGG" id="aprc:113861461"/>
<dbReference type="GO" id="GO:0005524">
    <property type="term" value="F:ATP binding"/>
    <property type="evidence" value="ECO:0007669"/>
    <property type="project" value="InterPro"/>
</dbReference>
<gene>
    <name evidence="15" type="primary">LOC113861461</name>
</gene>
<evidence type="ECO:0000313" key="14">
    <source>
        <dbReference type="Proteomes" id="UP000694853"/>
    </source>
</evidence>
<dbReference type="InterPro" id="IPR000719">
    <property type="entry name" value="Prot_kinase_dom"/>
</dbReference>
<keyword evidence="5" id="KW-0677">Repeat</keyword>
<dbReference type="OrthoDB" id="676979at2759"/>
<dbReference type="Pfam" id="PF00560">
    <property type="entry name" value="LRR_1"/>
    <property type="match status" value="1"/>
</dbReference>
<proteinExistence type="predicted"/>
<dbReference type="Pfam" id="PF13855">
    <property type="entry name" value="LRR_8"/>
    <property type="match status" value="1"/>
</dbReference>
<dbReference type="InterPro" id="IPR001245">
    <property type="entry name" value="Ser-Thr/Tyr_kinase_cat_dom"/>
</dbReference>
<evidence type="ECO:0000256" key="11">
    <source>
        <dbReference type="SAM" id="Phobius"/>
    </source>
</evidence>
<dbReference type="GeneID" id="113861461"/>
<dbReference type="InterPro" id="IPR001611">
    <property type="entry name" value="Leu-rich_rpt"/>
</dbReference>
<feature type="compositionally biased region" description="Polar residues" evidence="10">
    <location>
        <begin position="239"/>
        <end position="251"/>
    </location>
</feature>
<dbReference type="SUPFAM" id="SSF56112">
    <property type="entry name" value="Protein kinase-like (PK-like)"/>
    <property type="match status" value="1"/>
</dbReference>
<protein>
    <submittedName>
        <fullName evidence="15">Protein STRUBBELIG-RECEPTOR FAMILY 2-like</fullName>
    </submittedName>
</protein>
<dbReference type="Proteomes" id="UP000694853">
    <property type="component" value="Unplaced"/>
</dbReference>
<keyword evidence="14" id="KW-1185">Reference proteome</keyword>
<dbReference type="InterPro" id="IPR011009">
    <property type="entry name" value="Kinase-like_dom_sf"/>
</dbReference>
<dbReference type="Gene3D" id="3.30.200.20">
    <property type="entry name" value="Phosphorylase Kinase, domain 1"/>
    <property type="match status" value="1"/>
</dbReference>
<dbReference type="Gene3D" id="1.10.510.10">
    <property type="entry name" value="Transferase(Phosphotransferase) domain 1"/>
    <property type="match status" value="1"/>
</dbReference>
<dbReference type="Gene3D" id="3.80.10.10">
    <property type="entry name" value="Ribonuclease Inhibitor"/>
    <property type="match status" value="1"/>
</dbReference>
<dbReference type="PANTHER" id="PTHR48007:SF56">
    <property type="entry name" value="LOW QUALITY PROTEIN: PROTEIN STRUBBELIG-RECEPTOR FAMILY 2"/>
    <property type="match status" value="1"/>
</dbReference>
<evidence type="ECO:0000256" key="4">
    <source>
        <dbReference type="ARBA" id="ARBA00022729"/>
    </source>
</evidence>
<feature type="signal peptide" evidence="12">
    <location>
        <begin position="1"/>
        <end position="26"/>
    </location>
</feature>
<feature type="chain" id="PRO_5034199797" evidence="12">
    <location>
        <begin position="27"/>
        <end position="715"/>
    </location>
</feature>
<dbReference type="FunFam" id="1.10.510.10:FF:000479">
    <property type="entry name" value="Leucine-rich repeat receptor-like protein kinase"/>
    <property type="match status" value="1"/>
</dbReference>
<dbReference type="Pfam" id="PF08263">
    <property type="entry name" value="LRRNT_2"/>
    <property type="match status" value="1"/>
</dbReference>
<dbReference type="RefSeq" id="XP_027350087.1">
    <property type="nucleotide sequence ID" value="XM_027494286.1"/>
</dbReference>
<dbReference type="FunFam" id="3.30.200.20:FF:000125">
    <property type="entry name" value="Protein STRUBBELIG-RECEPTOR FAMILY 8"/>
    <property type="match status" value="1"/>
</dbReference>
<dbReference type="GO" id="GO:0004672">
    <property type="term" value="F:protein kinase activity"/>
    <property type="evidence" value="ECO:0007669"/>
    <property type="project" value="InterPro"/>
</dbReference>
<name>A0A8B8L1N0_ABRPR</name>
<keyword evidence="6 11" id="KW-1133">Transmembrane helix</keyword>
<dbReference type="AlphaFoldDB" id="A0A8B8L1N0"/>
<keyword evidence="3 11" id="KW-0812">Transmembrane</keyword>
<reference evidence="15" key="2">
    <citation type="submission" date="2025-08" db="UniProtKB">
        <authorList>
            <consortium name="RefSeq"/>
        </authorList>
    </citation>
    <scope>IDENTIFICATION</scope>
    <source>
        <tissue evidence="15">Young leaves</tissue>
    </source>
</reference>
<evidence type="ECO:0000256" key="7">
    <source>
        <dbReference type="ARBA" id="ARBA00023136"/>
    </source>
</evidence>
<dbReference type="InterPro" id="IPR046959">
    <property type="entry name" value="PRK1-6/SRF4-like"/>
</dbReference>
<dbReference type="FunFam" id="3.80.10.10:FF:000062">
    <property type="entry name" value="protein STRUBBELIG-RECEPTOR FAMILY 3"/>
    <property type="match status" value="1"/>
</dbReference>
<dbReference type="InterPro" id="IPR013210">
    <property type="entry name" value="LRR_N_plant-typ"/>
</dbReference>
<keyword evidence="9" id="KW-0325">Glycoprotein</keyword>
<feature type="region of interest" description="Disordered" evidence="10">
    <location>
        <begin position="328"/>
        <end position="374"/>
    </location>
</feature>
<evidence type="ECO:0000259" key="13">
    <source>
        <dbReference type="PROSITE" id="PS50011"/>
    </source>
</evidence>
<dbReference type="PROSITE" id="PS50011">
    <property type="entry name" value="PROTEIN_KINASE_DOM"/>
    <property type="match status" value="1"/>
</dbReference>
<organism evidence="14 15">
    <name type="scientific">Abrus precatorius</name>
    <name type="common">Indian licorice</name>
    <name type="synonym">Glycine abrus</name>
    <dbReference type="NCBI Taxonomy" id="3816"/>
    <lineage>
        <taxon>Eukaryota</taxon>
        <taxon>Viridiplantae</taxon>
        <taxon>Streptophyta</taxon>
        <taxon>Embryophyta</taxon>
        <taxon>Tracheophyta</taxon>
        <taxon>Spermatophyta</taxon>
        <taxon>Magnoliopsida</taxon>
        <taxon>eudicotyledons</taxon>
        <taxon>Gunneridae</taxon>
        <taxon>Pentapetalae</taxon>
        <taxon>rosids</taxon>
        <taxon>fabids</taxon>
        <taxon>Fabales</taxon>
        <taxon>Fabaceae</taxon>
        <taxon>Papilionoideae</taxon>
        <taxon>50 kb inversion clade</taxon>
        <taxon>NPAAA clade</taxon>
        <taxon>indigoferoid/millettioid clade</taxon>
        <taxon>Abreae</taxon>
        <taxon>Abrus</taxon>
    </lineage>
</organism>
<comment type="subcellular location">
    <subcellularLocation>
        <location evidence="1">Membrane</location>
        <topology evidence="1">Single-pass membrane protein</topology>
    </subcellularLocation>
</comment>
<feature type="region of interest" description="Disordered" evidence="10">
    <location>
        <begin position="239"/>
        <end position="267"/>
    </location>
</feature>
<evidence type="ECO:0000256" key="1">
    <source>
        <dbReference type="ARBA" id="ARBA00004167"/>
    </source>
</evidence>
<feature type="transmembrane region" description="Helical" evidence="11">
    <location>
        <begin position="275"/>
        <end position="295"/>
    </location>
</feature>
<keyword evidence="7 11" id="KW-0472">Membrane</keyword>
<evidence type="ECO:0000256" key="5">
    <source>
        <dbReference type="ARBA" id="ARBA00022737"/>
    </source>
</evidence>
<evidence type="ECO:0000256" key="3">
    <source>
        <dbReference type="ARBA" id="ARBA00022692"/>
    </source>
</evidence>
<reference evidence="14" key="1">
    <citation type="journal article" date="2019" name="Toxins">
        <title>Detection of Abrin-Like and Prepropulchellin-Like Toxin Genes and Transcripts Using Whole Genome Sequencing and Full-Length Transcript Sequencing of Abrus precatorius.</title>
        <authorList>
            <person name="Hovde B.T."/>
            <person name="Daligault H.E."/>
            <person name="Hanschen E.R."/>
            <person name="Kunde Y.A."/>
            <person name="Johnson M.B."/>
            <person name="Starkenburg S.R."/>
            <person name="Johnson S.L."/>
        </authorList>
    </citation>
    <scope>NUCLEOTIDE SEQUENCE [LARGE SCALE GENOMIC DNA]</scope>
</reference>
<sequence length="715" mass="78925">MVCDFLHLPSLYLLVFSSILISQGLAFTYPSEVSALQDLYRALNYPPVLQGWNGSDPCEESWTGVACSGSSVIHLKIRGLNLTGYLGSLLYDLRNLKRLDVSSNNIVGEIPFGLPANVTHMNLSHNFLNGPIGDVFTGLDNLKEMDLSYNNFLGDLPCSFGSLRNLARLFLQNNRFTGAVAYLAELPLTDLNIQDNLFSGILPLHFQSILNLWIGGNKFRAEDNSPSWTFPLDTVSVKHNASSPPTTQANAIKNYAPPRLNDAPPRTKHIGRGGIAIMVGGGTLMATGMVLLVAIRLNKLQAESQSLKSSESNHGSLLSHPTSATIEVSSTALDESPQIPPFNSASHSELDPMLLPPLSQNNTEELSRRSFSKRGRSTGRTKIYTVAELQVATNCFSEGNLLGEGSIGPVYRAKFPDGKILAVNNINMAGQYFREEENFLDVICTVSRLKHPNIVALHGYCLERGKQLLVYDYVGNLTLDDVLHSEPYKPLSWIQRLRIALEIAQALDYLHSAFSPPVTHGNLKATNVLLDENLTPRVCDCSLAILRPLNQVKIPATEIIIEERGYVAPDHGQPGSSSRKRDVFAFGVLLLELLTGRKPFDGARPREEQYLAKWASPRLRDRVSLEQMVDPGMKRTFSFKALSHYADITSLCIQAERQLRPPMSEVVASLVSLYQKFNIEKSGVVDGTEFDPLERSFRSTNTRFMVSPTISHASA</sequence>
<evidence type="ECO:0000256" key="9">
    <source>
        <dbReference type="ARBA" id="ARBA00023180"/>
    </source>
</evidence>
<dbReference type="SUPFAM" id="SSF52058">
    <property type="entry name" value="L domain-like"/>
    <property type="match status" value="1"/>
</dbReference>
<evidence type="ECO:0000256" key="6">
    <source>
        <dbReference type="ARBA" id="ARBA00022989"/>
    </source>
</evidence>